<dbReference type="EMBL" id="CP011129">
    <property type="protein sequence ID" value="ALN82793.1"/>
    <property type="molecule type" value="Genomic_DNA"/>
</dbReference>
<dbReference type="AlphaFoldDB" id="A0A0S2FGY7"/>
<dbReference type="eggNOG" id="COG1680">
    <property type="taxonomic scope" value="Bacteria"/>
</dbReference>
<organism evidence="2 3">
    <name type="scientific">Lysobacter antibioticus</name>
    <dbReference type="NCBI Taxonomy" id="84531"/>
    <lineage>
        <taxon>Bacteria</taxon>
        <taxon>Pseudomonadati</taxon>
        <taxon>Pseudomonadota</taxon>
        <taxon>Gammaproteobacteria</taxon>
        <taxon>Lysobacterales</taxon>
        <taxon>Lysobacteraceae</taxon>
        <taxon>Lysobacter</taxon>
    </lineage>
</organism>
<dbReference type="Proteomes" id="UP000060787">
    <property type="component" value="Chromosome"/>
</dbReference>
<protein>
    <submittedName>
        <fullName evidence="2">Beta-lactamase family protein</fullName>
    </submittedName>
</protein>
<dbReference type="InterPro" id="IPR050789">
    <property type="entry name" value="Diverse_Enzym_Activities"/>
</dbReference>
<accession>A0A0S2FGY7</accession>
<dbReference type="SUPFAM" id="SSF56601">
    <property type="entry name" value="beta-lactamase/transpeptidase-like"/>
    <property type="match status" value="1"/>
</dbReference>
<dbReference type="InterPro" id="IPR012338">
    <property type="entry name" value="Beta-lactam/transpept-like"/>
</dbReference>
<keyword evidence="3" id="KW-1185">Reference proteome</keyword>
<feature type="domain" description="Beta-lactamase-related" evidence="1">
    <location>
        <begin position="43"/>
        <end position="439"/>
    </location>
</feature>
<dbReference type="STRING" id="84531.LA76x_4690"/>
<evidence type="ECO:0000259" key="1">
    <source>
        <dbReference type="Pfam" id="PF00144"/>
    </source>
</evidence>
<dbReference type="PANTHER" id="PTHR43283">
    <property type="entry name" value="BETA-LACTAMASE-RELATED"/>
    <property type="match status" value="1"/>
</dbReference>
<gene>
    <name evidence="2" type="ORF">LA76x_4690</name>
</gene>
<dbReference type="PANTHER" id="PTHR43283:SF3">
    <property type="entry name" value="BETA-LACTAMASE FAMILY PROTEIN (AFU_ORTHOLOGUE AFUA_5G07500)"/>
    <property type="match status" value="1"/>
</dbReference>
<dbReference type="Gene3D" id="3.40.710.10">
    <property type="entry name" value="DD-peptidase/beta-lactamase superfamily"/>
    <property type="match status" value="2"/>
</dbReference>
<dbReference type="KEGG" id="lab:LA76x_4690"/>
<dbReference type="InterPro" id="IPR001466">
    <property type="entry name" value="Beta-lactam-related"/>
</dbReference>
<proteinExistence type="predicted"/>
<dbReference type="Pfam" id="PF00144">
    <property type="entry name" value="Beta-lactamase"/>
    <property type="match status" value="1"/>
</dbReference>
<evidence type="ECO:0000313" key="3">
    <source>
        <dbReference type="Proteomes" id="UP000060787"/>
    </source>
</evidence>
<dbReference type="PATRIC" id="fig|84531.8.peg.4682"/>
<name>A0A0S2FGY7_LYSAN</name>
<evidence type="ECO:0000313" key="2">
    <source>
        <dbReference type="EMBL" id="ALN82793.1"/>
    </source>
</evidence>
<reference evidence="2 3" key="1">
    <citation type="journal article" date="2015" name="BMC Genomics">
        <title>Comparative genomics and metabolic profiling of the genus Lysobacter.</title>
        <authorList>
            <person name="de Bruijn I."/>
            <person name="Cheng X."/>
            <person name="de Jager V."/>
            <person name="Exposito R.G."/>
            <person name="Watrous J."/>
            <person name="Patel N."/>
            <person name="Postma J."/>
            <person name="Dorrestein P.C."/>
            <person name="Kobayashi D."/>
            <person name="Raaijmakers J.M."/>
        </authorList>
    </citation>
    <scope>NUCLEOTIDE SEQUENCE [LARGE SCALE GENOMIC DNA]</scope>
    <source>
        <strain evidence="2 3">76</strain>
    </source>
</reference>
<sequence>MLALAGPCIGSASATATVDGHAAPPPAIADMTGLHGFMRSVTGEDGYLGAVTLIARDGRIVDWQAYGHRDLARREPMRRDAIFRLYSMTKTITSAALMLLVEQGRIGLDDPVSAYLPELARPQVVVGGHIDAPRLRDAASEISIRQLLTHTAGFPAGREGDELATAILRRRDPHAAADLQGFVERLSRAALAADPGTRFGYDGAALEVLARVIEVVAKQPFDAFLHERLFVPLDMRDSGFEVPPAQRGRVVDLTRMGEDGRLRIADGPSAREPGARLNAYPSGAGGLYSTARDYARFAQMLLDGGLIAAPSGALPDAAADAPAAFAFRDTGPSGPAAPSPGSTARSRPRLLRADTVAAMLRNQLGMLDPPVNQYSAGEGFGFGGYVVIDPAKRERPGSRGQFGWSGAASTTYAIDPRQRLIAIALLQHLPHGEARRDLPRIGSDFYRQVYRALEIPATAEAETTK</sequence>